<sequence>MDGLGEHSDQHNPSRSSSGSSYGLSTSASSDDRISRHFTEYPTTNTPTTYGIKNDDQDGIAEIQAESGAFKWARYQEQSAPSASESQTQSTVPFKALTTVEFTPPSVHFRRLESEIRAVEASSMSLVQLQTPPASRDNSWSKPYTNRQYQYNSATEEPIYPTFEQHSPSSSSSHYANPSNYQYPQIYNHYGPPPLSNTSNDVILLPPPVPTPLSPQPRRLHFDAPNIVSIEAKRKEFNEKLERILSEYTATESTPAVPQSHLSPTEYAKLVRLKRKTAEQQRRDDLKVSFQTLESLLPAPRSGKKQTKDVLLANGKLWDCLVESLTNTLQP</sequence>
<dbReference type="InterPro" id="IPR011598">
    <property type="entry name" value="bHLH_dom"/>
</dbReference>
<feature type="compositionally biased region" description="Basic and acidic residues" evidence="1">
    <location>
        <begin position="1"/>
        <end position="12"/>
    </location>
</feature>
<organism evidence="3 4">
    <name type="scientific">Rhizoclosmatium globosum</name>
    <dbReference type="NCBI Taxonomy" id="329046"/>
    <lineage>
        <taxon>Eukaryota</taxon>
        <taxon>Fungi</taxon>
        <taxon>Fungi incertae sedis</taxon>
        <taxon>Chytridiomycota</taxon>
        <taxon>Chytridiomycota incertae sedis</taxon>
        <taxon>Chytridiomycetes</taxon>
        <taxon>Chytridiales</taxon>
        <taxon>Chytriomycetaceae</taxon>
        <taxon>Rhizoclosmatium</taxon>
    </lineage>
</organism>
<comment type="caution">
    <text evidence="3">The sequence shown here is derived from an EMBL/GenBank/DDBJ whole genome shotgun (WGS) entry which is preliminary data.</text>
</comment>
<feature type="compositionally biased region" description="Basic and acidic residues" evidence="1">
    <location>
        <begin position="30"/>
        <end position="39"/>
    </location>
</feature>
<reference evidence="3 4" key="1">
    <citation type="submission" date="2016-07" db="EMBL/GenBank/DDBJ databases">
        <title>Pervasive Adenine N6-methylation of Active Genes in Fungi.</title>
        <authorList>
            <consortium name="DOE Joint Genome Institute"/>
            <person name="Mondo S.J."/>
            <person name="Dannebaum R.O."/>
            <person name="Kuo R.C."/>
            <person name="Labutti K."/>
            <person name="Haridas S."/>
            <person name="Kuo A."/>
            <person name="Salamov A."/>
            <person name="Ahrendt S.R."/>
            <person name="Lipzen A."/>
            <person name="Sullivan W."/>
            <person name="Andreopoulos W.B."/>
            <person name="Clum A."/>
            <person name="Lindquist E."/>
            <person name="Daum C."/>
            <person name="Ramamoorthy G.K."/>
            <person name="Gryganskyi A."/>
            <person name="Culley D."/>
            <person name="Magnuson J.K."/>
            <person name="James T.Y."/>
            <person name="O'Malley M.A."/>
            <person name="Stajich J.E."/>
            <person name="Spatafora J.W."/>
            <person name="Visel A."/>
            <person name="Grigoriev I.V."/>
        </authorList>
    </citation>
    <scope>NUCLEOTIDE SEQUENCE [LARGE SCALE GENOMIC DNA]</scope>
    <source>
        <strain evidence="3 4">JEL800</strain>
    </source>
</reference>
<keyword evidence="4" id="KW-1185">Reference proteome</keyword>
<dbReference type="Proteomes" id="UP000193642">
    <property type="component" value="Unassembled WGS sequence"/>
</dbReference>
<dbReference type="GO" id="GO:0046983">
    <property type="term" value="F:protein dimerization activity"/>
    <property type="evidence" value="ECO:0007669"/>
    <property type="project" value="InterPro"/>
</dbReference>
<feature type="compositionally biased region" description="Low complexity" evidence="1">
    <location>
        <begin position="14"/>
        <end position="29"/>
    </location>
</feature>
<accession>A0A1Y2C1W8</accession>
<gene>
    <name evidence="3" type="ORF">BCR33DRAFT_351760</name>
</gene>
<dbReference type="AlphaFoldDB" id="A0A1Y2C1W8"/>
<dbReference type="InterPro" id="IPR036638">
    <property type="entry name" value="HLH_DNA-bd_sf"/>
</dbReference>
<feature type="domain" description="BHLH" evidence="2">
    <location>
        <begin position="272"/>
        <end position="308"/>
    </location>
</feature>
<dbReference type="EMBL" id="MCGO01000033">
    <property type="protein sequence ID" value="ORY41028.1"/>
    <property type="molecule type" value="Genomic_DNA"/>
</dbReference>
<evidence type="ECO:0000313" key="3">
    <source>
        <dbReference type="EMBL" id="ORY41028.1"/>
    </source>
</evidence>
<evidence type="ECO:0000313" key="4">
    <source>
        <dbReference type="Proteomes" id="UP000193642"/>
    </source>
</evidence>
<feature type="region of interest" description="Disordered" evidence="1">
    <location>
        <begin position="1"/>
        <end position="57"/>
    </location>
</feature>
<dbReference type="SUPFAM" id="SSF47459">
    <property type="entry name" value="HLH, helix-loop-helix DNA-binding domain"/>
    <property type="match status" value="1"/>
</dbReference>
<evidence type="ECO:0000259" key="2">
    <source>
        <dbReference type="Pfam" id="PF00010"/>
    </source>
</evidence>
<name>A0A1Y2C1W8_9FUNG</name>
<evidence type="ECO:0000256" key="1">
    <source>
        <dbReference type="SAM" id="MobiDB-lite"/>
    </source>
</evidence>
<dbReference type="Pfam" id="PF00010">
    <property type="entry name" value="HLH"/>
    <property type="match status" value="1"/>
</dbReference>
<feature type="compositionally biased region" description="Low complexity" evidence="1">
    <location>
        <begin position="40"/>
        <end position="50"/>
    </location>
</feature>
<proteinExistence type="predicted"/>
<protein>
    <recommendedName>
        <fullName evidence="2">BHLH domain-containing protein</fullName>
    </recommendedName>
</protein>